<sequence>MAPGNDRPRDEPAKSKSRQLAALGQTLRRGLTTRRSNKGSTRQPAAEAEASKPAAQPAAQPAAAARPATARPPEPAARGSDRPHAAGPAAPAAGLRATLSKATYMPSPLSRAALPGAGAGAGSLGLGGPDSASAASSIYGGSRSQRVASASGVHPGGGGSASAGSAGSSSGGAAAHFRKTLYGSTALAGLAKPGYAGSGPALTPAAGGGGGPRGDAPPHGRKGVPMLADAGDSNANRDYSFAIAGAPAAAPSARSSTGAPVLPTKEGYLSKKTDINPSTSLASALSRGWKVYRVVLKGAKIFFYKPPSESELRAMFPEEIAAATNETAGGYVRSSMAVAGYDDAGASSSASGFPMAPGEVDSGSRGILFEPGVCDGEITAPLCERYAFGECFTEVDLLSLKFKRYVCVLIFDDTIVVLKRRWVRQGLASSFFGAVSNKMRFGKSARAPKTHQAADNSSLISSELGIVGKGYFTKWKFHSQYPLASAEAVEAASSRFSVSHAPGVLGHLGRESQAGSGRVSLYSIGNSSVSSIMTRTSTLSKDYSGALSSGLAPGFQLFIGGKERVARMFVATTSDAKNTWLSRFAAAKASYARRLRQRPRESVAVGRRFNGAGDPPRPATAAMARDASSEPAHPEDKPRDARARLYWGTQRHPELVVAPRTADGDGDDAGLVVIGGSRSALVHELVFRTVAPAPGASSFSAQLVGTYPLLMSHAEFLGELRRYAGLVVPDTPDQAALAAGLGEVVMALAGHYAHAYDADQIEGLRAIVASAVAGDPAHDAEAVAAIAAAIDLMVPIAAPPASDDAAKPPQTADAHSPSLSALDSFEIIGSVSSAMSANIVAAAAAAADAPRPPRGRSRTHHGEPELSIPQIPTVPELIRVEITGLTPSLLLRVPPHEFAHQLYLFHKSQLAGFDPKQPQLYIPQPPRRNGAGAATSTGAQPPSMLGTAGNLSATETGCSPARDAASLAGPPAGDAAAAATAGSLDVYRQLMAFTQHEPHFVTRLVHHHLLVELPLNRPARRSAVLQQWVRIGEECRAIGDAVAWAAIAMAVTVAPIARLGETWHGVALQWKELIVSEWVPLLIAHGIHEADISAPGQPADAKPLIVRPQ</sequence>
<reference evidence="1" key="1">
    <citation type="submission" date="2022-07" db="EMBL/GenBank/DDBJ databases">
        <title>Phylogenomic reconstructions and comparative analyses of Kickxellomycotina fungi.</title>
        <authorList>
            <person name="Reynolds N.K."/>
            <person name="Stajich J.E."/>
            <person name="Barry K."/>
            <person name="Grigoriev I.V."/>
            <person name="Crous P."/>
            <person name="Smith M.E."/>
        </authorList>
    </citation>
    <scope>NUCLEOTIDE SEQUENCE</scope>
    <source>
        <strain evidence="1">BCRC 34780</strain>
    </source>
</reference>
<dbReference type="Proteomes" id="UP001140087">
    <property type="component" value="Unassembled WGS sequence"/>
</dbReference>
<comment type="caution">
    <text evidence="1">The sequence shown here is derived from an EMBL/GenBank/DDBJ whole genome shotgun (WGS) entry which is preliminary data.</text>
</comment>
<gene>
    <name evidence="1" type="ORF">H4R21_002027</name>
</gene>
<feature type="non-terminal residue" evidence="1">
    <location>
        <position position="1109"/>
    </location>
</feature>
<organism evidence="1 2">
    <name type="scientific">Coemansia helicoidea</name>
    <dbReference type="NCBI Taxonomy" id="1286919"/>
    <lineage>
        <taxon>Eukaryota</taxon>
        <taxon>Fungi</taxon>
        <taxon>Fungi incertae sedis</taxon>
        <taxon>Zoopagomycota</taxon>
        <taxon>Kickxellomycotina</taxon>
        <taxon>Kickxellomycetes</taxon>
        <taxon>Kickxellales</taxon>
        <taxon>Kickxellaceae</taxon>
        <taxon>Coemansia</taxon>
    </lineage>
</organism>
<evidence type="ECO:0000313" key="2">
    <source>
        <dbReference type="Proteomes" id="UP001140087"/>
    </source>
</evidence>
<accession>A0ACC1LA25</accession>
<name>A0ACC1LA25_9FUNG</name>
<keyword evidence="2" id="KW-1185">Reference proteome</keyword>
<proteinExistence type="predicted"/>
<protein>
    <submittedName>
        <fullName evidence="1">Uncharacterized protein</fullName>
    </submittedName>
</protein>
<dbReference type="EMBL" id="JANBUN010000476">
    <property type="protein sequence ID" value="KAJ2803464.1"/>
    <property type="molecule type" value="Genomic_DNA"/>
</dbReference>
<evidence type="ECO:0000313" key="1">
    <source>
        <dbReference type="EMBL" id="KAJ2803464.1"/>
    </source>
</evidence>